<feature type="transmembrane region" description="Helical" evidence="6">
    <location>
        <begin position="178"/>
        <end position="198"/>
    </location>
</feature>
<evidence type="ECO:0000256" key="2">
    <source>
        <dbReference type="ARBA" id="ARBA00022475"/>
    </source>
</evidence>
<dbReference type="PANTHER" id="PTHR30250:SF11">
    <property type="entry name" value="O-ANTIGEN TRANSPORTER-RELATED"/>
    <property type="match status" value="1"/>
</dbReference>
<evidence type="ECO:0000256" key="4">
    <source>
        <dbReference type="ARBA" id="ARBA00022989"/>
    </source>
</evidence>
<evidence type="ECO:0000256" key="6">
    <source>
        <dbReference type="SAM" id="Phobius"/>
    </source>
</evidence>
<keyword evidence="4 6" id="KW-1133">Transmembrane helix</keyword>
<proteinExistence type="predicted"/>
<organism evidence="7 8">
    <name type="scientific">Vibrio tritonius</name>
    <dbReference type="NCBI Taxonomy" id="1435069"/>
    <lineage>
        <taxon>Bacteria</taxon>
        <taxon>Pseudomonadati</taxon>
        <taxon>Pseudomonadota</taxon>
        <taxon>Gammaproteobacteria</taxon>
        <taxon>Vibrionales</taxon>
        <taxon>Vibrionaceae</taxon>
        <taxon>Vibrio</taxon>
    </lineage>
</organism>
<feature type="transmembrane region" description="Helical" evidence="6">
    <location>
        <begin position="394"/>
        <end position="415"/>
    </location>
</feature>
<evidence type="ECO:0000313" key="7">
    <source>
        <dbReference type="EMBL" id="MCA2015717.1"/>
    </source>
</evidence>
<evidence type="ECO:0000256" key="1">
    <source>
        <dbReference type="ARBA" id="ARBA00004651"/>
    </source>
</evidence>
<protein>
    <submittedName>
        <fullName evidence="7">Oligosaccharide flippase family protein</fullName>
    </submittedName>
</protein>
<evidence type="ECO:0000256" key="5">
    <source>
        <dbReference type="ARBA" id="ARBA00023136"/>
    </source>
</evidence>
<dbReference type="InterPro" id="IPR050833">
    <property type="entry name" value="Poly_Biosynth_Transport"/>
</dbReference>
<feature type="transmembrane region" description="Helical" evidence="6">
    <location>
        <begin position="7"/>
        <end position="28"/>
    </location>
</feature>
<dbReference type="EMBL" id="JAIWIU010000037">
    <property type="protein sequence ID" value="MCA2015717.1"/>
    <property type="molecule type" value="Genomic_DNA"/>
</dbReference>
<dbReference type="Pfam" id="PF01943">
    <property type="entry name" value="Polysacc_synt"/>
    <property type="match status" value="1"/>
</dbReference>
<feature type="transmembrane region" description="Helical" evidence="6">
    <location>
        <begin position="308"/>
        <end position="329"/>
    </location>
</feature>
<keyword evidence="5 6" id="KW-0472">Membrane</keyword>
<gene>
    <name evidence="7" type="ORF">LDJ79_06315</name>
</gene>
<feature type="transmembrane region" description="Helical" evidence="6">
    <location>
        <begin position="268"/>
        <end position="287"/>
    </location>
</feature>
<sequence length="423" mass="48671">MRLSRKHVLTYSATAITILTSFAMMWLINRSSGVDVYGKYVIILTVTSMLTKFLSARTSEGVIKFFIEFDSIKSNRLKTLTLVYGHIIDLSLGLLLLGLSVIFSDYISLLFTKSTDISEPLILYSICVFLSFVKSTPTGFFQSIEKIGIINKVTIIENLIKVFLLLIFIYVLKWETSLLSVVMLCLISTIIPALYMWYEYIYEVYNGKFICFNRSVSHVDFKERYIKFTITTFLSSTLKSINLNGDTFILGLFTSPSVVGIYDSLKKIVNVISFLSIPLPLLYASAFSKSYINRTLHVLWKKVIKINFLLVTISILVTVVIYQLFPFIMRYMNISENLDCEYIIMSISIMFNVIVWWGRIYSNVVNPIISLKINIYISLFIVMVYPISVKTYQMSGLIISTLILNLLIFLVYCYYAKREMKSE</sequence>
<evidence type="ECO:0000313" key="8">
    <source>
        <dbReference type="Proteomes" id="UP001199044"/>
    </source>
</evidence>
<dbReference type="Proteomes" id="UP001199044">
    <property type="component" value="Unassembled WGS sequence"/>
</dbReference>
<keyword evidence="2" id="KW-1003">Cell membrane</keyword>
<comment type="subcellular location">
    <subcellularLocation>
        <location evidence="1">Cell membrane</location>
        <topology evidence="1">Multi-pass membrane protein</topology>
    </subcellularLocation>
</comment>
<feature type="transmembrane region" description="Helical" evidence="6">
    <location>
        <begin position="40"/>
        <end position="59"/>
    </location>
</feature>
<feature type="transmembrane region" description="Helical" evidence="6">
    <location>
        <begin position="341"/>
        <end position="357"/>
    </location>
</feature>
<keyword evidence="3 6" id="KW-0812">Transmembrane</keyword>
<dbReference type="PANTHER" id="PTHR30250">
    <property type="entry name" value="PST FAMILY PREDICTED COLANIC ACID TRANSPORTER"/>
    <property type="match status" value="1"/>
</dbReference>
<feature type="transmembrane region" description="Helical" evidence="6">
    <location>
        <begin position="122"/>
        <end position="141"/>
    </location>
</feature>
<feature type="transmembrane region" description="Helical" evidence="6">
    <location>
        <begin position="153"/>
        <end position="172"/>
    </location>
</feature>
<reference evidence="8" key="1">
    <citation type="submission" date="2023-07" db="EMBL/GenBank/DDBJ databases">
        <title>Molecular identification of indigenous halophilic bacteria isolated from red sea cost, biodegradation of synthetic dyes and assessment of degraded metabolite toxicity.</title>
        <authorList>
            <person name="Chaieb K."/>
            <person name="Altayb H.N."/>
        </authorList>
    </citation>
    <scope>NUCLEOTIDE SEQUENCE [LARGE SCALE GENOMIC DNA]</scope>
    <source>
        <strain evidence="8">K20</strain>
    </source>
</reference>
<feature type="transmembrane region" description="Helical" evidence="6">
    <location>
        <begin position="369"/>
        <end position="388"/>
    </location>
</feature>
<dbReference type="InterPro" id="IPR002797">
    <property type="entry name" value="Polysacc_synth"/>
</dbReference>
<keyword evidence="8" id="KW-1185">Reference proteome</keyword>
<evidence type="ECO:0000256" key="3">
    <source>
        <dbReference type="ARBA" id="ARBA00022692"/>
    </source>
</evidence>
<feature type="transmembrane region" description="Helical" evidence="6">
    <location>
        <begin position="243"/>
        <end position="262"/>
    </location>
</feature>
<accession>A0ABS7YKX1</accession>
<name>A0ABS7YKX1_9VIBR</name>
<dbReference type="RefSeq" id="WP_225249973.1">
    <property type="nucleotide sequence ID" value="NZ_JAIWIU010000037.1"/>
</dbReference>
<feature type="transmembrane region" description="Helical" evidence="6">
    <location>
        <begin position="80"/>
        <end position="102"/>
    </location>
</feature>
<comment type="caution">
    <text evidence="7">The sequence shown here is derived from an EMBL/GenBank/DDBJ whole genome shotgun (WGS) entry which is preliminary data.</text>
</comment>